<evidence type="ECO:0000256" key="15">
    <source>
        <dbReference type="PROSITE-ProRule" id="PRU00409"/>
    </source>
</evidence>
<dbReference type="FunFam" id="3.30.1330.10:FF:000001">
    <property type="entry name" value="Phosphoribosylformylglycinamidine cyclo-ligase"/>
    <property type="match status" value="1"/>
</dbReference>
<comment type="similarity">
    <text evidence="4 16">In the N-terminal section; belongs to the GARS family.</text>
</comment>
<accession>A0A9P0H7S6</accession>
<evidence type="ECO:0000256" key="9">
    <source>
        <dbReference type="ARBA" id="ARBA00022723"/>
    </source>
</evidence>
<dbReference type="PROSITE" id="PS50975">
    <property type="entry name" value="ATP_GRASP"/>
    <property type="match status" value="1"/>
</dbReference>
<dbReference type="NCBIfam" id="TIGR00639">
    <property type="entry name" value="PurN"/>
    <property type="match status" value="1"/>
</dbReference>
<dbReference type="HAMAP" id="MF_00138">
    <property type="entry name" value="GARS"/>
    <property type="match status" value="1"/>
</dbReference>
<dbReference type="InterPro" id="IPR036477">
    <property type="entry name" value="Formyl_transf_N_sf"/>
</dbReference>
<evidence type="ECO:0000256" key="10">
    <source>
        <dbReference type="ARBA" id="ARBA00022741"/>
    </source>
</evidence>
<proteinExistence type="inferred from homology"/>
<comment type="similarity">
    <text evidence="6 16">In the central section; belongs to the AIR synthase family.</text>
</comment>
<feature type="domain" description="ATP-grasp" evidence="17">
    <location>
        <begin position="128"/>
        <end position="335"/>
    </location>
</feature>
<dbReference type="Gene3D" id="3.30.1490.20">
    <property type="entry name" value="ATP-grasp fold, A domain"/>
    <property type="match status" value="1"/>
</dbReference>
<dbReference type="Proteomes" id="UP001152798">
    <property type="component" value="Chromosome 3"/>
</dbReference>
<evidence type="ECO:0000256" key="5">
    <source>
        <dbReference type="ARBA" id="ARBA00008630"/>
    </source>
</evidence>
<dbReference type="GO" id="GO:0004637">
    <property type="term" value="F:phosphoribosylamine-glycine ligase activity"/>
    <property type="evidence" value="ECO:0007669"/>
    <property type="project" value="UniProtKB-UniRule"/>
</dbReference>
<comment type="catalytic activity">
    <reaction evidence="16">
        <text>2-formamido-N(1)-(5-O-phospho-beta-D-ribosyl)acetamidine + ATP = 5-amino-1-(5-phospho-beta-D-ribosyl)imidazole + ADP + phosphate + H(+)</text>
        <dbReference type="Rhea" id="RHEA:23032"/>
        <dbReference type="ChEBI" id="CHEBI:15378"/>
        <dbReference type="ChEBI" id="CHEBI:30616"/>
        <dbReference type="ChEBI" id="CHEBI:43474"/>
        <dbReference type="ChEBI" id="CHEBI:137981"/>
        <dbReference type="ChEBI" id="CHEBI:147287"/>
        <dbReference type="ChEBI" id="CHEBI:456216"/>
        <dbReference type="EC" id="6.3.3.1"/>
    </reaction>
</comment>
<dbReference type="Gene3D" id="3.40.50.170">
    <property type="entry name" value="Formyl transferase, N-terminal domain"/>
    <property type="match status" value="1"/>
</dbReference>
<comment type="pathway">
    <text evidence="1 16">Purine metabolism; IMP biosynthesis via de novo pathway; 5-amino-1-(5-phospho-D-ribosyl)imidazole from N(2)-formyl-N(1)-(5-phospho-D-ribosyl)glycinamide: step 2/2.</text>
</comment>
<dbReference type="Gene3D" id="3.30.1330.10">
    <property type="entry name" value="PurM-like, N-terminal domain"/>
    <property type="match status" value="1"/>
</dbReference>
<dbReference type="GO" id="GO:0005524">
    <property type="term" value="F:ATP binding"/>
    <property type="evidence" value="ECO:0007669"/>
    <property type="project" value="UniProtKB-UniRule"/>
</dbReference>
<dbReference type="HAMAP" id="MF_00741">
    <property type="entry name" value="AIRS"/>
    <property type="match status" value="1"/>
</dbReference>
<dbReference type="GO" id="GO:0046084">
    <property type="term" value="P:adenine biosynthetic process"/>
    <property type="evidence" value="ECO:0007669"/>
    <property type="project" value="TreeGrafter"/>
</dbReference>
<evidence type="ECO:0000313" key="18">
    <source>
        <dbReference type="EMBL" id="CAH1397080.1"/>
    </source>
</evidence>
<keyword evidence="9 16" id="KW-0479">Metal-binding</keyword>
<dbReference type="HAMAP" id="MF_01930">
    <property type="entry name" value="PurN"/>
    <property type="match status" value="1"/>
</dbReference>
<dbReference type="CDD" id="cd02196">
    <property type="entry name" value="PurM"/>
    <property type="match status" value="1"/>
</dbReference>
<protein>
    <recommendedName>
        <fullName evidence="16">Trifunctional purine biosynthetic protein adenosine-3</fullName>
    </recommendedName>
    <domain>
        <recommendedName>
            <fullName evidence="16">Phosphoribosylamine--glycine ligase</fullName>
            <ecNumber evidence="16">6.3.4.13</ecNumber>
        </recommendedName>
        <alternativeName>
            <fullName evidence="16">Glycinamide ribonucleotide synthetase</fullName>
            <shortName evidence="16">GARS</shortName>
        </alternativeName>
        <alternativeName>
            <fullName evidence="16">Phosphoribosylglycinamide synthetase</fullName>
        </alternativeName>
    </domain>
    <domain>
        <recommendedName>
            <fullName evidence="16">Phosphoribosylformylglycinamidine cyclo-ligase</fullName>
            <ecNumber evidence="16">6.3.3.1</ecNumber>
        </recommendedName>
        <alternativeName>
            <fullName evidence="16">AIR synthase</fullName>
            <shortName evidence="16">AIRS</shortName>
        </alternativeName>
        <alternativeName>
            <fullName evidence="16">Phosphoribosyl-aminoimidazole synthetase</fullName>
        </alternativeName>
    </domain>
    <domain>
        <recommendedName>
            <fullName evidence="16">Phosphoribosylglycinamide formyltransferase</fullName>
            <ecNumber evidence="16">2.1.2.2</ecNumber>
        </recommendedName>
        <alternativeName>
            <fullName evidence="16">5'-phosphoribosylglycinamide transformylase</fullName>
        </alternativeName>
        <alternativeName>
            <fullName evidence="16">GAR transformylase</fullName>
            <shortName evidence="16">GART</shortName>
        </alternativeName>
    </domain>
</protein>
<dbReference type="OrthoDB" id="2018833at2759"/>
<dbReference type="InterPro" id="IPR004733">
    <property type="entry name" value="PurM_cligase"/>
</dbReference>
<dbReference type="InterPro" id="IPR036921">
    <property type="entry name" value="PurM-like_N_sf"/>
</dbReference>
<dbReference type="InterPro" id="IPR016185">
    <property type="entry name" value="PreATP-grasp_dom_sf"/>
</dbReference>
<gene>
    <name evidence="18" type="ORF">NEZAVI_LOCUS7005</name>
</gene>
<dbReference type="PROSITE" id="PS00184">
    <property type="entry name" value="GARS"/>
    <property type="match status" value="1"/>
</dbReference>
<dbReference type="InterPro" id="IPR013815">
    <property type="entry name" value="ATP_grasp_subdomain_1"/>
</dbReference>
<name>A0A9P0H7S6_NEZVI</name>
<evidence type="ECO:0000256" key="16">
    <source>
        <dbReference type="RuleBase" id="RU363089"/>
    </source>
</evidence>
<dbReference type="GO" id="GO:0004644">
    <property type="term" value="F:phosphoribosylglycinamide formyltransferase activity"/>
    <property type="evidence" value="ECO:0007669"/>
    <property type="project" value="UniProtKB-EC"/>
</dbReference>
<reference evidence="18" key="1">
    <citation type="submission" date="2022-01" db="EMBL/GenBank/DDBJ databases">
        <authorList>
            <person name="King R."/>
        </authorList>
    </citation>
    <scope>NUCLEOTIDE SEQUENCE</scope>
</reference>
<evidence type="ECO:0000259" key="17">
    <source>
        <dbReference type="PROSITE" id="PS50975"/>
    </source>
</evidence>
<keyword evidence="14 16" id="KW-0511">Multifunctional enzyme</keyword>
<dbReference type="GO" id="GO:0004641">
    <property type="term" value="F:phosphoribosylformylglycinamidine cyclo-ligase activity"/>
    <property type="evidence" value="ECO:0007669"/>
    <property type="project" value="UniProtKB-EC"/>
</dbReference>
<comment type="pathway">
    <text evidence="2 16">Purine metabolism; IMP biosynthesis via de novo pathway; N(2)-formyl-N(1)-(5-phospho-D-ribosyl)glycinamide from N(1)-(5-phospho-D-ribosyl)glycinamide (10-formyl THF route): step 1/1.</text>
</comment>
<dbReference type="GO" id="GO:0006189">
    <property type="term" value="P:'de novo' IMP biosynthetic process"/>
    <property type="evidence" value="ECO:0007669"/>
    <property type="project" value="UniProtKB-UniRule"/>
</dbReference>
<dbReference type="InterPro" id="IPR037123">
    <property type="entry name" value="PRibGlycinamide_synth_C_sf"/>
</dbReference>
<dbReference type="Gene3D" id="3.40.50.20">
    <property type="match status" value="1"/>
</dbReference>
<evidence type="ECO:0000256" key="11">
    <source>
        <dbReference type="ARBA" id="ARBA00022755"/>
    </source>
</evidence>
<dbReference type="FunFam" id="3.90.650.10:FF:000019">
    <property type="entry name" value="Trifunctional purine biosynthetic protein adenosine-3"/>
    <property type="match status" value="1"/>
</dbReference>
<dbReference type="Pfam" id="PF00586">
    <property type="entry name" value="AIRS"/>
    <property type="match status" value="1"/>
</dbReference>
<dbReference type="Pfam" id="PF02769">
    <property type="entry name" value="AIRS_C"/>
    <property type="match status" value="1"/>
</dbReference>
<dbReference type="InterPro" id="IPR020561">
    <property type="entry name" value="PRibGlycinamid_synth_ATP-grasp"/>
</dbReference>
<dbReference type="Gene3D" id="3.90.650.10">
    <property type="entry name" value="PurM-like C-terminal domain"/>
    <property type="match status" value="1"/>
</dbReference>
<keyword evidence="7 16" id="KW-0436">Ligase</keyword>
<dbReference type="InterPro" id="IPR020559">
    <property type="entry name" value="PRibGlycinamide_synth_CS"/>
</dbReference>
<evidence type="ECO:0000256" key="8">
    <source>
        <dbReference type="ARBA" id="ARBA00022679"/>
    </source>
</evidence>
<dbReference type="SUPFAM" id="SSF53328">
    <property type="entry name" value="Formyltransferase"/>
    <property type="match status" value="1"/>
</dbReference>
<dbReference type="InterPro" id="IPR011761">
    <property type="entry name" value="ATP-grasp"/>
</dbReference>
<dbReference type="InterPro" id="IPR020560">
    <property type="entry name" value="PRibGlycinamide_synth_C-dom"/>
</dbReference>
<dbReference type="AlphaFoldDB" id="A0A9P0H7S6"/>
<dbReference type="EC" id="6.3.3.1" evidence="16"/>
<dbReference type="PANTHER" id="PTHR10520:SF12">
    <property type="entry name" value="TRIFUNCTIONAL PURINE BIOSYNTHETIC PROTEIN ADENOSINE-3"/>
    <property type="match status" value="1"/>
</dbReference>
<dbReference type="InterPro" id="IPR036676">
    <property type="entry name" value="PurM-like_C_sf"/>
</dbReference>
<evidence type="ECO:0000256" key="4">
    <source>
        <dbReference type="ARBA" id="ARBA00007423"/>
    </source>
</evidence>
<dbReference type="FunFam" id="3.40.50.20:FF:000006">
    <property type="entry name" value="Phosphoribosylamine--glycine ligase, chloroplastic"/>
    <property type="match status" value="1"/>
</dbReference>
<organism evidence="18 19">
    <name type="scientific">Nezara viridula</name>
    <name type="common">Southern green stink bug</name>
    <name type="synonym">Cimex viridulus</name>
    <dbReference type="NCBI Taxonomy" id="85310"/>
    <lineage>
        <taxon>Eukaryota</taxon>
        <taxon>Metazoa</taxon>
        <taxon>Ecdysozoa</taxon>
        <taxon>Arthropoda</taxon>
        <taxon>Hexapoda</taxon>
        <taxon>Insecta</taxon>
        <taxon>Pterygota</taxon>
        <taxon>Neoptera</taxon>
        <taxon>Paraneoptera</taxon>
        <taxon>Hemiptera</taxon>
        <taxon>Heteroptera</taxon>
        <taxon>Panheteroptera</taxon>
        <taxon>Pentatomomorpha</taxon>
        <taxon>Pentatomoidea</taxon>
        <taxon>Pentatomidae</taxon>
        <taxon>Pentatominae</taxon>
        <taxon>Nezara</taxon>
    </lineage>
</organism>
<dbReference type="SUPFAM" id="SSF56042">
    <property type="entry name" value="PurM C-terminal domain-like"/>
    <property type="match status" value="1"/>
</dbReference>
<dbReference type="InterPro" id="IPR004607">
    <property type="entry name" value="GART"/>
</dbReference>
<dbReference type="GO" id="GO:0046872">
    <property type="term" value="F:metal ion binding"/>
    <property type="evidence" value="ECO:0007669"/>
    <property type="project" value="UniProtKB-KW"/>
</dbReference>
<comment type="catalytic activity">
    <reaction evidence="16">
        <text>N(1)-(5-phospho-beta-D-ribosyl)glycinamide + (6R)-10-formyltetrahydrofolate = N(2)-formyl-N(1)-(5-phospho-beta-D-ribosyl)glycinamide + (6S)-5,6,7,8-tetrahydrofolate + H(+)</text>
        <dbReference type="Rhea" id="RHEA:15053"/>
        <dbReference type="ChEBI" id="CHEBI:15378"/>
        <dbReference type="ChEBI" id="CHEBI:57453"/>
        <dbReference type="ChEBI" id="CHEBI:143788"/>
        <dbReference type="ChEBI" id="CHEBI:147286"/>
        <dbReference type="ChEBI" id="CHEBI:195366"/>
        <dbReference type="EC" id="2.1.2.2"/>
    </reaction>
</comment>
<sequence length="1016" mass="110155">MCERDTREEVFYKLHIFKMENVMVIGSGGREHAVCWKLSESPKVNRILSCPGSHGIGQLKKVQNISLDVNDHEVLIKCCKENDIKMVVVGPEVPLANGIADTLQKSGINCFGPKASAAQIEADKKWSKNFMVRHNIPTAKFASFDNSDEAKKFIESATINALVVKASGLAAGKGVVVATDVDEALSAVDMMMRDNKLGSAGDIIVVEELLEGEEISVLGFSDGKTVKIMLPAQDHKRVFNGDNGPNTGGMGAYCPCPLIDEEQLEWVRENILQKTVDGMKEDDRPFVGVLYAGLMITKDGIKVLEFNCRFGDPEAEVILPLLETDLYVVMKACCEGSLEHINLEWSKGVCTVGVVMCSRGYPETASKGDIIKGMDINRDPGIMTFHCGITKKGNDLVTNGGRVLINVCISNSLITAAAKATGACKNIKFDGCHFRKDIAHKAIPRWLMSKGCLSYKASGVDIKAGDDLVSAISPACKQTMRSGVISSLGGFGALFDLVSIGFKNPVLVSGTDGVGTKLKIAKACKIHTSIGIDLVAMCVNDILCHGAEPLFFLDYFACGKLDVERGREVICSIAKACKAAGCALIGGETAEMPGLYKDGDYDLAGFAVGAVEKDQQLPRVKDLSPGDVVIGLSSSGLHSNGFSLVRKVMSNLKLDYDDDSPFSDGTIGEELLTPTAIYVSQLLPILKKGLVKSLAHITGGGLLENIPRVLRDDLKVVLDAKKWMIPKVYPWLAASGGINERELLRTFNCGVGMVLIVSEEYKRIVVNEVPNSSVIGEVQVRKEGEEQVYVENFTEAITPMMKPYVKYIVKRAANVKRIGVLISGNGTNLQAMINNIQAGNIEGEIVVVISNKAKVQGLERAEKAGIPTKVIPHGDYQSRQQFEEAIQEELISKRVELVVLAGFMRVLTEYFVSRWRGALINIHPALLPSFKGVNAWQQALDAGVRISGCTVHFVEVDIDAGAIITQEAVNVDMKETLASLQDKIRSAEQRALPKAVQLICSGKCRLDVKTGKIIWK</sequence>
<dbReference type="Pfam" id="PF02843">
    <property type="entry name" value="GARS_C"/>
    <property type="match status" value="1"/>
</dbReference>
<keyword evidence="12 15" id="KW-0067">ATP-binding</keyword>
<dbReference type="InterPro" id="IPR000115">
    <property type="entry name" value="PRibGlycinamide_synth"/>
</dbReference>
<dbReference type="NCBIfam" id="TIGR00878">
    <property type="entry name" value="purM"/>
    <property type="match status" value="1"/>
</dbReference>
<dbReference type="InterPro" id="IPR020562">
    <property type="entry name" value="PRibGlycinamide_synth_N"/>
</dbReference>
<dbReference type="InterPro" id="IPR010918">
    <property type="entry name" value="PurM-like_C_dom"/>
</dbReference>
<dbReference type="EC" id="6.3.4.13" evidence="16"/>
<keyword evidence="8" id="KW-0808">Transferase</keyword>
<dbReference type="InterPro" id="IPR011054">
    <property type="entry name" value="Rudment_hybrid_motif"/>
</dbReference>
<keyword evidence="10 15" id="KW-0547">Nucleotide-binding</keyword>
<dbReference type="Pfam" id="PF01071">
    <property type="entry name" value="GARS_A"/>
    <property type="match status" value="1"/>
</dbReference>
<dbReference type="PROSITE" id="PS00373">
    <property type="entry name" value="GART"/>
    <property type="match status" value="1"/>
</dbReference>
<dbReference type="NCBIfam" id="TIGR00877">
    <property type="entry name" value="purD"/>
    <property type="match status" value="1"/>
</dbReference>
<dbReference type="PANTHER" id="PTHR10520">
    <property type="entry name" value="TRIFUNCTIONAL PURINE BIOSYNTHETIC PROTEIN ADENOSINE-3-RELATED"/>
    <property type="match status" value="1"/>
</dbReference>
<dbReference type="Gene3D" id="3.90.600.10">
    <property type="entry name" value="Phosphoribosylglycinamide synthetase, C-terminal domain"/>
    <property type="match status" value="1"/>
</dbReference>
<evidence type="ECO:0000256" key="2">
    <source>
        <dbReference type="ARBA" id="ARBA00005054"/>
    </source>
</evidence>
<dbReference type="SMART" id="SM01210">
    <property type="entry name" value="GARS_C"/>
    <property type="match status" value="1"/>
</dbReference>
<evidence type="ECO:0000256" key="6">
    <source>
        <dbReference type="ARBA" id="ARBA00008696"/>
    </source>
</evidence>
<dbReference type="SUPFAM" id="SSF52440">
    <property type="entry name" value="PreATP-grasp domain"/>
    <property type="match status" value="1"/>
</dbReference>
<dbReference type="EC" id="2.1.2.2" evidence="16"/>
<dbReference type="Gene3D" id="3.30.470.20">
    <property type="entry name" value="ATP-grasp fold, B domain"/>
    <property type="match status" value="1"/>
</dbReference>
<evidence type="ECO:0000256" key="13">
    <source>
        <dbReference type="ARBA" id="ARBA00023211"/>
    </source>
</evidence>
<keyword evidence="13 16" id="KW-0464">Manganese</keyword>
<comment type="pathway">
    <text evidence="3 16">Purine metabolism; IMP biosynthesis via de novo pathway; N(1)-(5-phospho-D-ribosyl)glycinamide from 5-phospho-alpha-D-ribose 1-diphosphate: step 2/2.</text>
</comment>
<dbReference type="CDD" id="cd08645">
    <property type="entry name" value="FMT_core_GART"/>
    <property type="match status" value="1"/>
</dbReference>
<comment type="catalytic activity">
    <reaction evidence="16">
        <text>5-phospho-beta-D-ribosylamine + glycine + ATP = N(1)-(5-phospho-beta-D-ribosyl)glycinamide + ADP + phosphate + H(+)</text>
        <dbReference type="Rhea" id="RHEA:17453"/>
        <dbReference type="ChEBI" id="CHEBI:15378"/>
        <dbReference type="ChEBI" id="CHEBI:30616"/>
        <dbReference type="ChEBI" id="CHEBI:43474"/>
        <dbReference type="ChEBI" id="CHEBI:57305"/>
        <dbReference type="ChEBI" id="CHEBI:58681"/>
        <dbReference type="ChEBI" id="CHEBI:143788"/>
        <dbReference type="ChEBI" id="CHEBI:456216"/>
        <dbReference type="EC" id="6.3.4.13"/>
    </reaction>
</comment>
<evidence type="ECO:0000256" key="12">
    <source>
        <dbReference type="ARBA" id="ARBA00022840"/>
    </source>
</evidence>
<keyword evidence="11 16" id="KW-0658">Purine biosynthesis</keyword>
<dbReference type="Pfam" id="PF02844">
    <property type="entry name" value="GARS_N"/>
    <property type="match status" value="1"/>
</dbReference>
<dbReference type="SUPFAM" id="SSF55326">
    <property type="entry name" value="PurM N-terminal domain-like"/>
    <property type="match status" value="1"/>
</dbReference>
<dbReference type="EMBL" id="OV725079">
    <property type="protein sequence ID" value="CAH1397080.1"/>
    <property type="molecule type" value="Genomic_DNA"/>
</dbReference>
<evidence type="ECO:0000256" key="3">
    <source>
        <dbReference type="ARBA" id="ARBA00005174"/>
    </source>
</evidence>
<evidence type="ECO:0000313" key="19">
    <source>
        <dbReference type="Proteomes" id="UP001152798"/>
    </source>
</evidence>
<dbReference type="SMART" id="SM01209">
    <property type="entry name" value="GARS_A"/>
    <property type="match status" value="1"/>
</dbReference>
<dbReference type="SUPFAM" id="SSF56059">
    <property type="entry name" value="Glutathione synthetase ATP-binding domain-like"/>
    <property type="match status" value="1"/>
</dbReference>
<dbReference type="FunFam" id="3.30.470.20:FF:000018">
    <property type="entry name" value="Trifunctional purine biosynthetic protein adenosine-3"/>
    <property type="match status" value="1"/>
</dbReference>
<evidence type="ECO:0000256" key="14">
    <source>
        <dbReference type="ARBA" id="ARBA00023268"/>
    </source>
</evidence>
<keyword evidence="19" id="KW-1185">Reference proteome</keyword>
<comment type="similarity">
    <text evidence="5 16">In the C-terminal section; belongs to the GART family.</text>
</comment>
<evidence type="ECO:0000256" key="1">
    <source>
        <dbReference type="ARBA" id="ARBA00004686"/>
    </source>
</evidence>
<dbReference type="FunFam" id="3.30.1490.20:FF:000006">
    <property type="entry name" value="phosphoribosylamine--glycine ligase, chloroplastic-like"/>
    <property type="match status" value="1"/>
</dbReference>
<dbReference type="GO" id="GO:0005829">
    <property type="term" value="C:cytosol"/>
    <property type="evidence" value="ECO:0007669"/>
    <property type="project" value="TreeGrafter"/>
</dbReference>
<evidence type="ECO:0000256" key="7">
    <source>
        <dbReference type="ARBA" id="ARBA00022598"/>
    </source>
</evidence>
<dbReference type="InterPro" id="IPR001555">
    <property type="entry name" value="GART_AS"/>
</dbReference>
<dbReference type="SUPFAM" id="SSF51246">
    <property type="entry name" value="Rudiment single hybrid motif"/>
    <property type="match status" value="1"/>
</dbReference>
<dbReference type="InterPro" id="IPR002376">
    <property type="entry name" value="Formyl_transf_N"/>
</dbReference>
<dbReference type="Pfam" id="PF00551">
    <property type="entry name" value="Formyl_trans_N"/>
    <property type="match status" value="1"/>
</dbReference>
<dbReference type="InterPro" id="IPR016188">
    <property type="entry name" value="PurM-like_N"/>
</dbReference>
<dbReference type="FunFam" id="3.90.600.10:FF:000001">
    <property type="entry name" value="Trifunctional purine biosynthetic protein adenosine-3"/>
    <property type="match status" value="1"/>
</dbReference>